<accession>A0A402CTZ8</accession>
<evidence type="ECO:0000256" key="6">
    <source>
        <dbReference type="ARBA" id="ARBA00022600"/>
    </source>
</evidence>
<evidence type="ECO:0000256" key="11">
    <source>
        <dbReference type="ARBA" id="ARBA00023289"/>
    </source>
</evidence>
<dbReference type="GO" id="GO:0005886">
    <property type="term" value="C:plasma membrane"/>
    <property type="evidence" value="ECO:0007669"/>
    <property type="project" value="UniProtKB-SubCell"/>
</dbReference>
<dbReference type="KEGG" id="ccot:CCAX7_008520"/>
<keyword evidence="5" id="KW-0597">Phosphoprotein</keyword>
<sequence length="1074" mass="121580">MHDQTHSQTFLDNSQLAARLDHYYRLVTRVILSRQDPISGLLPASTAVNAHGDYTDAWVRDNIYSIMAAWGLGLAYRKLDWDRGRTYELEQSVVKVMRGLLLAMMRQAPKVERFKHTQSPGDSLHAKYDTRTGNTVVGDNEWGHLQLDATSLWLLMLGQMTASGLSIIYTVDEVNFVQNLVYYIGRAYRTPDFGIWERGEKINHGGAELNASSIGMAKAALEALNGLDLFGVRGGQASVLHVLADEIARSRITLESLLPWESSSKEVDGALLSIVGFPAFAVEDAELAHRTRRRVIEKLQGEYGCKRFLRDGHQTTIEDPGRLYYEAWELKQFENIECEWPLFYTYLMLDALFRGDDGAIAEYRSRLKSVLVTHEGMELLPELYYVPTERIDAERAEPHSQERLPNANVPLVWAQSLYYLALMVDEGLLETGEIDPLGRRLRIGAPREPVVQVALLAEDEALQRELETLGVTTQTPQQIEPIQVRRAGELAGAYGYIGRNDKLGLTGRPVRRLRSLTTSKLFLIRGQIMVFLPSFLDPQKFYLMLDRYYLVEHIKSEIAYIQRHWRQTGRPTITLLLTRTVLEAGRDALLSLIQEMHNGECGGVPVRLGRIGELRQMAGIERIDYLHEFEFSQTPVRDAQPAHFLLAVDPLRCAPLSRQEEMGIDQEHDADAIFRRLPGNPNIYEQVELLQALVRIVGLTATFSIDGKNVTVLDLLEDVYAQAARGEHGRSFWAVVRRAAGLCGKTDVALADAVTDILVRQKQLTFGKSYTDASLVSHPLPPSEIRDKIREFGGADIRDWVLTQEILIYLGVLIKSEPELFRGLLTLRVGYLILLITSELAGDLDMRQEEAYEYLMHLSPSEIQLRLRRVLGDYDDTARLARRQESLPLQQGVVEPLDSLTTIIETPSGGWLRYRQKEGSLNRVPAGFYPRVWNLFEHCKGLIIGDKLELRNRIDSDWILSEMTPGEKNFALTIEHLLNKMDAVKFRQVTIETLVALCHLVERTPSLRIDDYLVTDVIVGHAVRLAWLDHHPDRADAYDEDKSEAWTSFYESSPQTCAAAVVKALQFLTQGEAV</sequence>
<keyword evidence="11" id="KW-0636">Prenylation</keyword>
<keyword evidence="8" id="KW-0472">Membrane</keyword>
<dbReference type="FunFam" id="1.50.10.10:FF:000004">
    <property type="entry name" value="Phosphorylase b kinase regulatory subunit"/>
    <property type="match status" value="1"/>
</dbReference>
<evidence type="ECO:0000313" key="13">
    <source>
        <dbReference type="Proteomes" id="UP000287394"/>
    </source>
</evidence>
<reference evidence="12 13" key="1">
    <citation type="journal article" date="2019" name="Int. J. Syst. Evol. Microbiol.">
        <title>Capsulimonas corticalis gen. nov., sp. nov., an aerobic capsulated bacterium, of a novel bacterial order, Capsulimonadales ord. nov., of the class Armatimonadia of the phylum Armatimonadetes.</title>
        <authorList>
            <person name="Li J."/>
            <person name="Kudo C."/>
            <person name="Tonouchi A."/>
        </authorList>
    </citation>
    <scope>NUCLEOTIDE SEQUENCE [LARGE SCALE GENOMIC DNA]</scope>
    <source>
        <strain evidence="12 13">AX-7</strain>
    </source>
</reference>
<evidence type="ECO:0000256" key="9">
    <source>
        <dbReference type="ARBA" id="ARBA00023277"/>
    </source>
</evidence>
<gene>
    <name evidence="12" type="ORF">CCAX7_008520</name>
</gene>
<dbReference type="SUPFAM" id="SSF48208">
    <property type="entry name" value="Six-hairpin glycosidases"/>
    <property type="match status" value="1"/>
</dbReference>
<evidence type="ECO:0000256" key="2">
    <source>
        <dbReference type="ARBA" id="ARBA00005131"/>
    </source>
</evidence>
<protein>
    <submittedName>
        <fullName evidence="12">Uncharacterized protein</fullName>
    </submittedName>
</protein>
<proteinExistence type="inferred from homology"/>
<keyword evidence="6" id="KW-0321">Glycogen metabolism</keyword>
<dbReference type="Proteomes" id="UP000287394">
    <property type="component" value="Chromosome"/>
</dbReference>
<dbReference type="PANTHER" id="PTHR10749:SF8">
    <property type="entry name" value="PHOSPHORYLASE B KINASE REGULATORY SUBUNIT BETA"/>
    <property type="match status" value="1"/>
</dbReference>
<evidence type="ECO:0000256" key="1">
    <source>
        <dbReference type="ARBA" id="ARBA00004342"/>
    </source>
</evidence>
<evidence type="ECO:0000256" key="10">
    <source>
        <dbReference type="ARBA" id="ARBA00023288"/>
    </source>
</evidence>
<dbReference type="EMBL" id="AP025739">
    <property type="protein sequence ID" value="BDI28801.1"/>
    <property type="molecule type" value="Genomic_DNA"/>
</dbReference>
<dbReference type="GO" id="GO:0005977">
    <property type="term" value="P:glycogen metabolic process"/>
    <property type="evidence" value="ECO:0007669"/>
    <property type="project" value="UniProtKB-UniPathway"/>
</dbReference>
<keyword evidence="10" id="KW-0449">Lipoprotein</keyword>
<dbReference type="InterPro" id="IPR008734">
    <property type="entry name" value="PHK_A/B_su"/>
</dbReference>
<dbReference type="InterPro" id="IPR011613">
    <property type="entry name" value="GH15-like"/>
</dbReference>
<evidence type="ECO:0000256" key="4">
    <source>
        <dbReference type="ARBA" id="ARBA00022475"/>
    </source>
</evidence>
<comment type="subcellular location">
    <subcellularLocation>
        <location evidence="1">Cell membrane</location>
        <topology evidence="1">Lipid-anchor</topology>
        <orientation evidence="1">Cytoplasmic side</orientation>
    </subcellularLocation>
</comment>
<keyword evidence="7" id="KW-0112">Calmodulin-binding</keyword>
<comment type="similarity">
    <text evidence="3">Belongs to the phosphorylase b kinase regulatory chain family.</text>
</comment>
<dbReference type="AlphaFoldDB" id="A0A402CTZ8"/>
<keyword evidence="4" id="KW-1003">Cell membrane</keyword>
<dbReference type="InterPro" id="IPR012341">
    <property type="entry name" value="6hp_glycosidase-like_sf"/>
</dbReference>
<name>A0A402CTZ8_9BACT</name>
<keyword evidence="13" id="KW-1185">Reference proteome</keyword>
<evidence type="ECO:0000313" key="12">
    <source>
        <dbReference type="EMBL" id="BDI28801.1"/>
    </source>
</evidence>
<dbReference type="PANTHER" id="PTHR10749">
    <property type="entry name" value="PHOSPHORYLASE B KINASE REGULATORY SUBUNIT"/>
    <property type="match status" value="1"/>
</dbReference>
<dbReference type="InterPro" id="IPR008928">
    <property type="entry name" value="6-hairpin_glycosidase_sf"/>
</dbReference>
<dbReference type="InterPro" id="IPR045583">
    <property type="entry name" value="KPBA/B_C"/>
</dbReference>
<evidence type="ECO:0000256" key="7">
    <source>
        <dbReference type="ARBA" id="ARBA00022860"/>
    </source>
</evidence>
<dbReference type="OrthoDB" id="6091662at2"/>
<evidence type="ECO:0000256" key="3">
    <source>
        <dbReference type="ARBA" id="ARBA00007128"/>
    </source>
</evidence>
<organism evidence="12 13">
    <name type="scientific">Capsulimonas corticalis</name>
    <dbReference type="NCBI Taxonomy" id="2219043"/>
    <lineage>
        <taxon>Bacteria</taxon>
        <taxon>Bacillati</taxon>
        <taxon>Armatimonadota</taxon>
        <taxon>Armatimonadia</taxon>
        <taxon>Capsulimonadales</taxon>
        <taxon>Capsulimonadaceae</taxon>
        <taxon>Capsulimonas</taxon>
    </lineage>
</organism>
<dbReference type="GO" id="GO:0005516">
    <property type="term" value="F:calmodulin binding"/>
    <property type="evidence" value="ECO:0007669"/>
    <property type="project" value="UniProtKB-KW"/>
</dbReference>
<dbReference type="RefSeq" id="WP_119321163.1">
    <property type="nucleotide sequence ID" value="NZ_AP025739.1"/>
</dbReference>
<dbReference type="Gene3D" id="1.50.10.10">
    <property type="match status" value="1"/>
</dbReference>
<keyword evidence="9" id="KW-0119">Carbohydrate metabolism</keyword>
<evidence type="ECO:0000256" key="5">
    <source>
        <dbReference type="ARBA" id="ARBA00022553"/>
    </source>
</evidence>
<dbReference type="GO" id="GO:0005964">
    <property type="term" value="C:phosphorylase kinase complex"/>
    <property type="evidence" value="ECO:0007669"/>
    <property type="project" value="TreeGrafter"/>
</dbReference>
<dbReference type="Pfam" id="PF00723">
    <property type="entry name" value="Glyco_hydro_15"/>
    <property type="match status" value="1"/>
</dbReference>
<comment type="pathway">
    <text evidence="2">Glycan biosynthesis; glycogen metabolism.</text>
</comment>
<evidence type="ECO:0000256" key="8">
    <source>
        <dbReference type="ARBA" id="ARBA00023136"/>
    </source>
</evidence>
<dbReference type="Pfam" id="PF19292">
    <property type="entry name" value="KPBB_C"/>
    <property type="match status" value="1"/>
</dbReference>